<feature type="non-terminal residue" evidence="5">
    <location>
        <position position="1884"/>
    </location>
</feature>
<evidence type="ECO:0000256" key="3">
    <source>
        <dbReference type="ARBA" id="ARBA00023319"/>
    </source>
</evidence>
<accession>A0A1M6WF68</accession>
<keyword evidence="1" id="KW-0732">Signal</keyword>
<evidence type="ECO:0000256" key="1">
    <source>
        <dbReference type="ARBA" id="ARBA00022729"/>
    </source>
</evidence>
<sequence length="1884" mass="201641">MISYYLKRLKKYSLLPMLLNTVVQNVIFLNGHLLCEIFSKAKLQKTEPIEPITFLLATFKTIIRPTFSRQSFFHPYGLKAILLSLLLGNLASPLVFAQAGDVIWYEDFNNLPDAVNLHAGEAGWASSGDNQLFGVYNYRYSANNVDTQVQWRSESINIKHYQNVGISIDLHSAGALESNEDYINVYYILDGGSKTLLNNGSQVGSFSATTATVSGLSGETLEIIIEIFNDNSEEFIYFDNVVVTANQGSLPNNLIYNETYNGLGYQTNTSNQWSLDVSNTTIGDVGYFDVRQDRLLARDVKGKVIWKSNPVDISGYSSVDISADLFGYGAMESDIDYAKFYYSLNGGSKVLVGEIWGSTPHFETFSTTISGNTVELIVETKNTASDERHVIDNIFLSSDTPLVTSNTIWYEDFNNLPNGLNLHAGQAGWESTNEDGVFSVQNLKYRANNVNGNVEWKSEAINIKYYENVGITIDLQSAGSLEDNEDYIRAYYKIDGGSKTILTNGNQIGSFSAITASASGLSGETLEIIIEIYNDNSDEIYDFDNVFVTADQGELPNNLVYSETFNGISDQTTNSSLWSLDISNVTIGTNGYFEIRQDRLLARYVNGNAVWKSNTIDISSYPSVDISADLFGYGAMESDEDYAKFYYSLNGASKVLVGEIWGDTPYFETFSKNLSGNTLQLIVETKNTSENERFIIDNMFVTAAAETALQITSITGGSISCSNPTVTLNVDANYTDVNYEWSGPNFTSTDKSPQVHAIGTYQIIVTRGSETTTSTVEVASSTETSETLWLEDFSNLSNGTTSDTGSTAWSLQNGGNGTFSVQENEFLFSFDDTNNGTWVSEEIDIASVSDVIFSINLKSEESTGDGFEDSDYIQVYYKLDNGSEILMYEDLAGLGSTTSGVASITVTSDPLTANTIQIIVKAKNSSSDEKYSFDNVTVTGTVQESIDVTASVNEELSCSNSSVDITGGPTLTGGTYSWSGPNNFQADTQNVTVSDSGTYTLTITNDSGCTGTAQVVVNSVINGASVLWLEDFNDLTDGSTNDTGTTAWATDDSSINGGYLEVREKRYVAHVSDENTDSGEGVWSSEAIDISSASDVVISLDLAGEGTLNAGEDYIRVYYRLDGGSEILFAERDQDDAFSNSTHSSPSISGGTVEIVIRTKSTGDTEFYYVDNITVAGNGVGSIIATASVDGELSCGNPSVNIMGAPTLSDATYNWSGPNSFQADTQNVTVSDPGTYTLTITSNAGCTGTTEVVINSAANGTGILWLEDFSGLSNGTTNDSGSTSWSLQGGGSGTFSVQESEFKISFDDTNVGIWLSEVIDISTASDITISVDLRSATSTSSDTFEDSDYLRVYYKLNNGAETLIFEDFSGLGSTTNSEASVTVTSDGLTGNTLQVIVKAQNSDKTELYYLDNIKVTGSASEGIEATASMDGELSCGTSSINIFGGPTLETATYSWSGPNDFQASTQNVTASIPGAYTLTVSSDAGCTGTAVAIVSENTKSPDISASAEGTLSCYSNSTVSLSGLSNTPNVSFSWSDENGIISNSSDAVANAVGTYTLTVIDPINECSSSESVVVTYGSGDSETIWLESFDDLADGVTDDDGATAWSLDDSGISTGYMRVENQRFVSHGSGIDSEDGLGIWSSEVIDITNSSDIVLSVDISGEGSLDAGQDYIRVYYKLNEGPETLFIEGDKDGQFASSTVSSGTLNGTSVQIVIRTKSTGDSEFYYYDNITVTGIGQGSIEATAVIEGDPLLTCINTSVLINGSSSDPDATYYWRGPNNFESTEKDISATEPGLYTLTVSNTGSCSGTASITIDEDTNVPDITAEAIGLINCLDGGVTLSASSTSDNVSFSWTDENGDIIATEAITVVSEPGNYTATVTSELNG</sequence>
<dbReference type="STRING" id="156994.SAMN04488028_1121"/>
<dbReference type="InterPro" id="IPR007110">
    <property type="entry name" value="Ig-like_dom"/>
</dbReference>
<evidence type="ECO:0000259" key="4">
    <source>
        <dbReference type="PROSITE" id="PS50835"/>
    </source>
</evidence>
<dbReference type="EMBL" id="FRAA01000012">
    <property type="protein sequence ID" value="SHK92165.1"/>
    <property type="molecule type" value="Genomic_DNA"/>
</dbReference>
<keyword evidence="3" id="KW-0393">Immunoglobulin domain</keyword>
<gene>
    <name evidence="5" type="ORF">SAMN04488028_1121</name>
</gene>
<dbReference type="PANTHER" id="PTHR44427">
    <property type="entry name" value="CARCINOEMBRYONIC ANTIGEN-RELATED CELL ADHESION MOLECULE 19"/>
    <property type="match status" value="1"/>
</dbReference>
<protein>
    <recommendedName>
        <fullName evidence="4">Ig-like domain-containing protein</fullName>
    </recommendedName>
</protein>
<evidence type="ECO:0000313" key="5">
    <source>
        <dbReference type="EMBL" id="SHK92165.1"/>
    </source>
</evidence>
<dbReference type="InterPro" id="IPR050831">
    <property type="entry name" value="CEA_cell_adhesion"/>
</dbReference>
<feature type="domain" description="Ig-like" evidence="4">
    <location>
        <begin position="1792"/>
        <end position="1884"/>
    </location>
</feature>
<organism evidence="5 6">
    <name type="scientific">Reichenbachiella agariperforans</name>
    <dbReference type="NCBI Taxonomy" id="156994"/>
    <lineage>
        <taxon>Bacteria</taxon>
        <taxon>Pseudomonadati</taxon>
        <taxon>Bacteroidota</taxon>
        <taxon>Cytophagia</taxon>
        <taxon>Cytophagales</taxon>
        <taxon>Reichenbachiellaceae</taxon>
        <taxon>Reichenbachiella</taxon>
    </lineage>
</organism>
<keyword evidence="2" id="KW-0325">Glycoprotein</keyword>
<evidence type="ECO:0000256" key="2">
    <source>
        <dbReference type="ARBA" id="ARBA00023180"/>
    </source>
</evidence>
<dbReference type="PANTHER" id="PTHR44427:SF1">
    <property type="entry name" value="CARCINOEMBRYONIC ANTIGEN-RELATED CELL ADHESION MOLECULE 1"/>
    <property type="match status" value="1"/>
</dbReference>
<name>A0A1M6WF68_REIAG</name>
<keyword evidence="6" id="KW-1185">Reference proteome</keyword>
<proteinExistence type="predicted"/>
<dbReference type="InterPro" id="IPR013783">
    <property type="entry name" value="Ig-like_fold"/>
</dbReference>
<dbReference type="PROSITE" id="PS50835">
    <property type="entry name" value="IG_LIKE"/>
    <property type="match status" value="1"/>
</dbReference>
<evidence type="ECO:0000313" key="6">
    <source>
        <dbReference type="Proteomes" id="UP000184474"/>
    </source>
</evidence>
<dbReference type="Proteomes" id="UP000184474">
    <property type="component" value="Unassembled WGS sequence"/>
</dbReference>
<dbReference type="Gene3D" id="2.60.40.10">
    <property type="entry name" value="Immunoglobulins"/>
    <property type="match status" value="5"/>
</dbReference>
<reference evidence="6" key="1">
    <citation type="submission" date="2016-11" db="EMBL/GenBank/DDBJ databases">
        <authorList>
            <person name="Varghese N."/>
            <person name="Submissions S."/>
        </authorList>
    </citation>
    <scope>NUCLEOTIDE SEQUENCE [LARGE SCALE GENOMIC DNA]</scope>
    <source>
        <strain evidence="6">DSM 26134</strain>
    </source>
</reference>